<dbReference type="EMBL" id="BJYZ01000001">
    <property type="protein sequence ID" value="GEO35922.1"/>
    <property type="molecule type" value="Genomic_DNA"/>
</dbReference>
<dbReference type="PANTHER" id="PTHR13903">
    <property type="entry name" value="PIRIN-RELATED"/>
    <property type="match status" value="1"/>
</dbReference>
<dbReference type="CDD" id="cd02909">
    <property type="entry name" value="cupin_pirin_N"/>
    <property type="match status" value="1"/>
</dbReference>
<evidence type="ECO:0000259" key="5">
    <source>
        <dbReference type="Pfam" id="PF05726"/>
    </source>
</evidence>
<keyword evidence="2" id="KW-0479">Metal-binding</keyword>
<comment type="similarity">
    <text evidence="1 3">Belongs to the pirin family.</text>
</comment>
<dbReference type="CDD" id="cd02247">
    <property type="entry name" value="cupin_pirin_C"/>
    <property type="match status" value="1"/>
</dbReference>
<feature type="domain" description="Pirin C-terminal" evidence="5">
    <location>
        <begin position="175"/>
        <end position="274"/>
    </location>
</feature>
<evidence type="ECO:0000256" key="2">
    <source>
        <dbReference type="PIRSR" id="PIRSR006232-1"/>
    </source>
</evidence>
<keyword evidence="2" id="KW-0408">Iron</keyword>
<dbReference type="Gene3D" id="2.60.120.10">
    <property type="entry name" value="Jelly Rolls"/>
    <property type="match status" value="2"/>
</dbReference>
<dbReference type="GO" id="GO:0046872">
    <property type="term" value="F:metal ion binding"/>
    <property type="evidence" value="ECO:0007669"/>
    <property type="project" value="UniProtKB-KW"/>
</dbReference>
<dbReference type="RefSeq" id="WP_044431324.1">
    <property type="nucleotide sequence ID" value="NZ_BJYZ01000001.1"/>
</dbReference>
<evidence type="ECO:0000313" key="7">
    <source>
        <dbReference type="Proteomes" id="UP000321523"/>
    </source>
</evidence>
<dbReference type="PANTHER" id="PTHR13903:SF8">
    <property type="entry name" value="PIRIN"/>
    <property type="match status" value="1"/>
</dbReference>
<dbReference type="Pfam" id="PF02678">
    <property type="entry name" value="Pirin"/>
    <property type="match status" value="1"/>
</dbReference>
<dbReference type="InterPro" id="IPR003829">
    <property type="entry name" value="Pirin_N_dom"/>
</dbReference>
<comment type="caution">
    <text evidence="6">The sequence shown here is derived from an EMBL/GenBank/DDBJ whole genome shotgun (WGS) entry which is preliminary data.</text>
</comment>
<dbReference type="InterPro" id="IPR008778">
    <property type="entry name" value="Pirin_C_dom"/>
</dbReference>
<dbReference type="InterPro" id="IPR011051">
    <property type="entry name" value="RmlC_Cupin_sf"/>
</dbReference>
<dbReference type="AlphaFoldDB" id="A0A512DHJ4"/>
<feature type="domain" description="Pirin N-terminal" evidence="4">
    <location>
        <begin position="17"/>
        <end position="122"/>
    </location>
</feature>
<accession>A0A512DHJ4</accession>
<protein>
    <recommendedName>
        <fullName evidence="8">Pirin-like protein</fullName>
    </recommendedName>
</protein>
<gene>
    <name evidence="6" type="ORF">SAE02_00700</name>
</gene>
<evidence type="ECO:0000256" key="1">
    <source>
        <dbReference type="ARBA" id="ARBA00008416"/>
    </source>
</evidence>
<keyword evidence="7" id="KW-1185">Reference proteome</keyword>
<dbReference type="SUPFAM" id="SSF51182">
    <property type="entry name" value="RmlC-like cupins"/>
    <property type="match status" value="1"/>
</dbReference>
<feature type="binding site" evidence="2">
    <location>
        <position position="102"/>
    </location>
    <ligand>
        <name>Fe cation</name>
        <dbReference type="ChEBI" id="CHEBI:24875"/>
    </ligand>
</feature>
<feature type="binding site" evidence="2">
    <location>
        <position position="58"/>
    </location>
    <ligand>
        <name>Fe cation</name>
        <dbReference type="ChEBI" id="CHEBI:24875"/>
    </ligand>
</feature>
<proteinExistence type="inferred from homology"/>
<dbReference type="PIRSF" id="PIRSF006232">
    <property type="entry name" value="Pirin"/>
    <property type="match status" value="1"/>
</dbReference>
<dbReference type="InterPro" id="IPR014710">
    <property type="entry name" value="RmlC-like_jellyroll"/>
</dbReference>
<dbReference type="InterPro" id="IPR012093">
    <property type="entry name" value="Pirin"/>
</dbReference>
<dbReference type="OrthoDB" id="9780903at2"/>
<name>A0A512DHJ4_9PROT</name>
<dbReference type="Pfam" id="PF05726">
    <property type="entry name" value="Pirin_C"/>
    <property type="match status" value="1"/>
</dbReference>
<organism evidence="6 7">
    <name type="scientific">Skermanella aerolata</name>
    <dbReference type="NCBI Taxonomy" id="393310"/>
    <lineage>
        <taxon>Bacteria</taxon>
        <taxon>Pseudomonadati</taxon>
        <taxon>Pseudomonadota</taxon>
        <taxon>Alphaproteobacteria</taxon>
        <taxon>Rhodospirillales</taxon>
        <taxon>Azospirillaceae</taxon>
        <taxon>Skermanella</taxon>
    </lineage>
</organism>
<evidence type="ECO:0000259" key="4">
    <source>
        <dbReference type="Pfam" id="PF02678"/>
    </source>
</evidence>
<feature type="binding site" evidence="2">
    <location>
        <position position="56"/>
    </location>
    <ligand>
        <name>Fe cation</name>
        <dbReference type="ChEBI" id="CHEBI:24875"/>
    </ligand>
</feature>
<evidence type="ECO:0000256" key="3">
    <source>
        <dbReference type="RuleBase" id="RU003457"/>
    </source>
</evidence>
<comment type="cofactor">
    <cofactor evidence="2">
        <name>Fe cation</name>
        <dbReference type="ChEBI" id="CHEBI:24875"/>
    </cofactor>
    <text evidence="2">Binds 1 Fe cation per subunit.</text>
</comment>
<reference evidence="6 7" key="1">
    <citation type="submission" date="2019-07" db="EMBL/GenBank/DDBJ databases">
        <title>Whole genome shotgun sequence of Skermanella aerolata NBRC 106429.</title>
        <authorList>
            <person name="Hosoyama A."/>
            <person name="Uohara A."/>
            <person name="Ohji S."/>
            <person name="Ichikawa N."/>
        </authorList>
    </citation>
    <scope>NUCLEOTIDE SEQUENCE [LARGE SCALE GENOMIC DNA]</scope>
    <source>
        <strain evidence="6 7">NBRC 106429</strain>
    </source>
</reference>
<sequence>MTLDTMIVARTGDIGGFQVRRALPSVKRRMVGPFVFLDQMGPAEFLIGHGLDVRPHPHIGLATVTYLFEGEIMHRDSLGTIQPIRPGAVNWMTAGSGISHSERTAPELRAQGFNLFGIQAWVALPAKSEETAPAFVHHAARTLPIIQAEGKTVRVIAGSLFGEASPVETPTATFYADAALEAGARLPLPAEHEERAVYVAQGKIDIAGDTFEEGQLLVFRPGDEITITALETARVMLLGGEPMDGPRHIWWNFVSSSQERIEQAKADWKAGRFGTVPDDDEFIPLPER</sequence>
<evidence type="ECO:0008006" key="8">
    <source>
        <dbReference type="Google" id="ProtNLM"/>
    </source>
</evidence>
<feature type="binding site" evidence="2">
    <location>
        <position position="100"/>
    </location>
    <ligand>
        <name>Fe cation</name>
        <dbReference type="ChEBI" id="CHEBI:24875"/>
    </ligand>
</feature>
<evidence type="ECO:0000313" key="6">
    <source>
        <dbReference type="EMBL" id="GEO35922.1"/>
    </source>
</evidence>
<dbReference type="Proteomes" id="UP000321523">
    <property type="component" value="Unassembled WGS sequence"/>
</dbReference>